<comment type="caution">
    <text evidence="2">The sequence shown here is derived from an EMBL/GenBank/DDBJ whole genome shotgun (WGS) entry which is preliminary data.</text>
</comment>
<sequence length="127" mass="13957">MFRTSDIVLIAAMVAAAAFTYKTKHEAEDRQTALRKIEQQIRFEEDTIDLLKADWSLLTQPSRLQKLSETFQAELNLQPLEARQIVGLDELPARPLTIEDLSSQPLGGMADSGGAETDSVVTGGVVQ</sequence>
<reference evidence="2 3" key="1">
    <citation type="submission" date="2024-06" db="EMBL/GenBank/DDBJ databases">
        <authorList>
            <person name="Tuo L."/>
        </authorList>
    </citation>
    <scope>NUCLEOTIDE SEQUENCE [LARGE SCALE GENOMIC DNA]</scope>
    <source>
        <strain evidence="2 3">ZMM04-5</strain>
    </source>
</reference>
<proteinExistence type="predicted"/>
<protein>
    <recommendedName>
        <fullName evidence="4">Secreted (Periplasmic) protein</fullName>
    </recommendedName>
</protein>
<organism evidence="2 3">
    <name type="scientific">Mesorhizobium marinum</name>
    <dbReference type="NCBI Taxonomy" id="3228790"/>
    <lineage>
        <taxon>Bacteria</taxon>
        <taxon>Pseudomonadati</taxon>
        <taxon>Pseudomonadota</taxon>
        <taxon>Alphaproteobacteria</taxon>
        <taxon>Hyphomicrobiales</taxon>
        <taxon>Phyllobacteriaceae</taxon>
        <taxon>Mesorhizobium</taxon>
    </lineage>
</organism>
<evidence type="ECO:0000256" key="1">
    <source>
        <dbReference type="SAM" id="MobiDB-lite"/>
    </source>
</evidence>
<dbReference type="RefSeq" id="WP_367721960.1">
    <property type="nucleotide sequence ID" value="NZ_JBFOCI010000001.1"/>
</dbReference>
<keyword evidence="3" id="KW-1185">Reference proteome</keyword>
<dbReference type="Proteomes" id="UP001556196">
    <property type="component" value="Unassembled WGS sequence"/>
</dbReference>
<dbReference type="EMBL" id="JBFOCI010000001">
    <property type="protein sequence ID" value="MEW9804904.1"/>
    <property type="molecule type" value="Genomic_DNA"/>
</dbReference>
<evidence type="ECO:0000313" key="3">
    <source>
        <dbReference type="Proteomes" id="UP001556196"/>
    </source>
</evidence>
<evidence type="ECO:0000313" key="2">
    <source>
        <dbReference type="EMBL" id="MEW9804904.1"/>
    </source>
</evidence>
<accession>A0ABV3QV02</accession>
<evidence type="ECO:0008006" key="4">
    <source>
        <dbReference type="Google" id="ProtNLM"/>
    </source>
</evidence>
<feature type="region of interest" description="Disordered" evidence="1">
    <location>
        <begin position="102"/>
        <end position="127"/>
    </location>
</feature>
<gene>
    <name evidence="2" type="ORF">ABUE31_02750</name>
</gene>
<name>A0ABV3QV02_9HYPH</name>